<gene>
    <name evidence="2" type="ordered locus">Sden_2001</name>
</gene>
<evidence type="ECO:0000313" key="2">
    <source>
        <dbReference type="EMBL" id="ABE55284.1"/>
    </source>
</evidence>
<organism evidence="2 3">
    <name type="scientific">Shewanella denitrificans (strain OS217 / ATCC BAA-1090 / DSM 15013)</name>
    <dbReference type="NCBI Taxonomy" id="318161"/>
    <lineage>
        <taxon>Bacteria</taxon>
        <taxon>Pseudomonadati</taxon>
        <taxon>Pseudomonadota</taxon>
        <taxon>Gammaproteobacteria</taxon>
        <taxon>Alteromonadales</taxon>
        <taxon>Shewanellaceae</taxon>
        <taxon>Shewanella</taxon>
    </lineage>
</organism>
<feature type="signal peptide" evidence="1">
    <location>
        <begin position="1"/>
        <end position="22"/>
    </location>
</feature>
<keyword evidence="1" id="KW-0732">Signal</keyword>
<dbReference type="STRING" id="318161.Sden_2001"/>
<reference evidence="2 3" key="1">
    <citation type="submission" date="2006-03" db="EMBL/GenBank/DDBJ databases">
        <title>Complete sequence of Shewanella denitrificans OS217.</title>
        <authorList>
            <consortium name="US DOE Joint Genome Institute"/>
            <person name="Copeland A."/>
            <person name="Lucas S."/>
            <person name="Lapidus A."/>
            <person name="Barry K."/>
            <person name="Detter J.C."/>
            <person name="Glavina del Rio T."/>
            <person name="Hammon N."/>
            <person name="Israni S."/>
            <person name="Dalin E."/>
            <person name="Tice H."/>
            <person name="Pitluck S."/>
            <person name="Brettin T."/>
            <person name="Bruce D."/>
            <person name="Han C."/>
            <person name="Tapia R."/>
            <person name="Gilna P."/>
            <person name="Kiss H."/>
            <person name="Schmutz J."/>
            <person name="Larimer F."/>
            <person name="Land M."/>
            <person name="Hauser L."/>
            <person name="Kyrpides N."/>
            <person name="Lykidis A."/>
            <person name="Richardson P."/>
        </authorList>
    </citation>
    <scope>NUCLEOTIDE SEQUENCE [LARGE SCALE GENOMIC DNA]</scope>
    <source>
        <strain evidence="3">OS217 / ATCC BAA-1090 / DSM 15013</strain>
    </source>
</reference>
<dbReference type="HOGENOM" id="CLU_1353851_0_0_6"/>
<dbReference type="RefSeq" id="WP_011496440.1">
    <property type="nucleotide sequence ID" value="NC_007954.1"/>
</dbReference>
<dbReference type="AlphaFoldDB" id="Q12MP2"/>
<evidence type="ECO:0008006" key="4">
    <source>
        <dbReference type="Google" id="ProtNLM"/>
    </source>
</evidence>
<dbReference type="EMBL" id="CP000302">
    <property type="protein sequence ID" value="ABE55284.1"/>
    <property type="molecule type" value="Genomic_DNA"/>
</dbReference>
<keyword evidence="3" id="KW-1185">Reference proteome</keyword>
<evidence type="ECO:0000256" key="1">
    <source>
        <dbReference type="SAM" id="SignalP"/>
    </source>
</evidence>
<feature type="chain" id="PRO_5005693280" description="Methyl-accepting chemotaxis protein" evidence="1">
    <location>
        <begin position="23"/>
        <end position="202"/>
    </location>
</feature>
<dbReference type="Proteomes" id="UP000001982">
    <property type="component" value="Chromosome"/>
</dbReference>
<dbReference type="OrthoDB" id="6259380at2"/>
<proteinExistence type="predicted"/>
<protein>
    <recommendedName>
        <fullName evidence="4">Methyl-accepting chemotaxis protein</fullName>
    </recommendedName>
</protein>
<dbReference type="KEGG" id="sdn:Sden_2001"/>
<name>Q12MP2_SHEDO</name>
<sequence length="202" mass="22352">MVATFIRLSLIAIISTSGMSLAYASKNQQAIDSFEKNTQGIVARANSLSHQQLNIMDDINQIMDESQSAIAVLHSDNIAKLQASSAQIITVAREYLTQYQGFLAELDKSFTCYQAEALTEFNQMIDEQALANKQISEAALAAKQDADETQATMLVLNLQMNQAKTAILVGMFQMTKMCYLTEALGINKQQAKQQAKRLQEMN</sequence>
<evidence type="ECO:0000313" key="3">
    <source>
        <dbReference type="Proteomes" id="UP000001982"/>
    </source>
</evidence>
<dbReference type="eggNOG" id="ENOG5031UMS">
    <property type="taxonomic scope" value="Bacteria"/>
</dbReference>
<accession>Q12MP2</accession>